<keyword evidence="1" id="KW-1133">Transmembrane helix</keyword>
<keyword evidence="1" id="KW-0472">Membrane</keyword>
<protein>
    <submittedName>
        <fullName evidence="2">Uncharacterized protein</fullName>
    </submittedName>
</protein>
<evidence type="ECO:0000313" key="2">
    <source>
        <dbReference type="EMBL" id="DAD83393.1"/>
    </source>
</evidence>
<evidence type="ECO:0000256" key="1">
    <source>
        <dbReference type="SAM" id="Phobius"/>
    </source>
</evidence>
<reference evidence="2" key="1">
    <citation type="journal article" date="2021" name="Proc. Natl. Acad. Sci. U.S.A.">
        <title>A Catalog of Tens of Thousands of Viruses from Human Metagenomes Reveals Hidden Associations with Chronic Diseases.</title>
        <authorList>
            <person name="Tisza M.J."/>
            <person name="Buck C.B."/>
        </authorList>
    </citation>
    <scope>NUCLEOTIDE SEQUENCE</scope>
    <source>
        <strain evidence="2">Ct3Pt8</strain>
    </source>
</reference>
<proteinExistence type="predicted"/>
<feature type="transmembrane region" description="Helical" evidence="1">
    <location>
        <begin position="6"/>
        <end position="25"/>
    </location>
</feature>
<organism evidence="2">
    <name type="scientific">Myoviridae sp. ct3Pt8</name>
    <dbReference type="NCBI Taxonomy" id="2826608"/>
    <lineage>
        <taxon>Viruses</taxon>
        <taxon>Duplodnaviria</taxon>
        <taxon>Heunggongvirae</taxon>
        <taxon>Uroviricota</taxon>
        <taxon>Caudoviricetes</taxon>
    </lineage>
</organism>
<accession>A0A8S5MM44</accession>
<keyword evidence="1" id="KW-0812">Transmembrane</keyword>
<sequence length="39" mass="4757">MRATLIYLLEFYLLLMGSPFIENFFKLFKDNFLWLLGTH</sequence>
<dbReference type="EMBL" id="BK014935">
    <property type="protein sequence ID" value="DAD83393.1"/>
    <property type="molecule type" value="Genomic_DNA"/>
</dbReference>
<name>A0A8S5MM44_9CAUD</name>